<name>A0AAD9V8H3_ACRCE</name>
<evidence type="ECO:0000313" key="2">
    <source>
        <dbReference type="Proteomes" id="UP001249851"/>
    </source>
</evidence>
<gene>
    <name evidence="1" type="ORF">P5673_012146</name>
</gene>
<accession>A0AAD9V8H3</accession>
<dbReference type="EMBL" id="JARQWQ010000022">
    <property type="protein sequence ID" value="KAK2564665.1"/>
    <property type="molecule type" value="Genomic_DNA"/>
</dbReference>
<organism evidence="1 2">
    <name type="scientific">Acropora cervicornis</name>
    <name type="common">Staghorn coral</name>
    <dbReference type="NCBI Taxonomy" id="6130"/>
    <lineage>
        <taxon>Eukaryota</taxon>
        <taxon>Metazoa</taxon>
        <taxon>Cnidaria</taxon>
        <taxon>Anthozoa</taxon>
        <taxon>Hexacorallia</taxon>
        <taxon>Scleractinia</taxon>
        <taxon>Astrocoeniina</taxon>
        <taxon>Acroporidae</taxon>
        <taxon>Acropora</taxon>
    </lineage>
</organism>
<proteinExistence type="predicted"/>
<comment type="caution">
    <text evidence="1">The sequence shown here is derived from an EMBL/GenBank/DDBJ whole genome shotgun (WGS) entry which is preliminary data.</text>
</comment>
<sequence length="61" mass="7004">MPSLREEAVIRNRLTDKMLNSLLHFINQCTIFKLKYCSTFFLHSGKDSKKRSCTILGGIAK</sequence>
<evidence type="ECO:0000313" key="1">
    <source>
        <dbReference type="EMBL" id="KAK2564665.1"/>
    </source>
</evidence>
<reference evidence="1" key="1">
    <citation type="journal article" date="2023" name="G3 (Bethesda)">
        <title>Whole genome assembly and annotation of the endangered Caribbean coral Acropora cervicornis.</title>
        <authorList>
            <person name="Selwyn J.D."/>
            <person name="Vollmer S.V."/>
        </authorList>
    </citation>
    <scope>NUCLEOTIDE SEQUENCE</scope>
    <source>
        <strain evidence="1">K2</strain>
    </source>
</reference>
<feature type="non-terminal residue" evidence="1">
    <location>
        <position position="1"/>
    </location>
</feature>
<dbReference type="Proteomes" id="UP001249851">
    <property type="component" value="Unassembled WGS sequence"/>
</dbReference>
<keyword evidence="2" id="KW-1185">Reference proteome</keyword>
<dbReference type="AlphaFoldDB" id="A0AAD9V8H3"/>
<protein>
    <submittedName>
        <fullName evidence="1">Uncharacterized protein</fullName>
    </submittedName>
</protein>
<reference evidence="1" key="2">
    <citation type="journal article" date="2023" name="Science">
        <title>Genomic signatures of disease resistance in endangered staghorn corals.</title>
        <authorList>
            <person name="Vollmer S.V."/>
            <person name="Selwyn J.D."/>
            <person name="Despard B.A."/>
            <person name="Roesel C.L."/>
        </authorList>
    </citation>
    <scope>NUCLEOTIDE SEQUENCE</scope>
    <source>
        <strain evidence="1">K2</strain>
    </source>
</reference>